<sequence>MTTQQQQPQQQQPLYIADLTQLTRDPSSDELAELLRQRYLNDVIYTNISPSVLIALNPYHYNSTVKADYIAEYKDTSSAKANQWKEPHIYQLVNHAYLHMRRTSINQSILFSGESGSGKSEQFRQSINHLIALSTHRKTTRTQANVIHAQIIYRAFSHAKTTQHDNASRSVLFTEIHFSERGRLAGAVFLPYALEKSRVSAAGQDERNFHVFYNLLAGATAEEKTRLGLSDWSTFQYLSKTSTSRASSLDDASADAELRTALKTVLFQKHRVAQVYQILAAILHLGNIHFIEDANNSQDAATVKNLDTLATAADLLGVDPNSLMSALTFKSKLIKRDITTLFLDPEQASKQRDDLAQSLYCLLFTWLVEQINDRLAPKSSHSFIGLLDLPGWVHARPSGTGFDQLAFHFMQETVHQFMYVNIFDRDRQEYAEQGLAVDSSHHWPTSPAIVDLFVHPSKGLWSIMNAQASRQQNQQRYDDDETLMDNYASANKSAINEQLLAFKKSDTDSRLFSIQHFWGSTTYEPRSFTERNQDYLCNDFIALFSGNAYNPPTSNGLVACLFDDTILGHDDGTRNRVFSQQQGIRPLRSPTTSTSANTANTATSSSSVNDHKAADVKSTLSTSLQSDVLTIADLLVTGVSDLTHALSNTLSWSVLCIRPNDLSLPNSCDVKKVAVQQSHFKLLDMIKRAKAGYYTTAFTLDEFWDRYHVSLPLTMNTMLDMNLPLRERCIYMAQSLGWNETWVAIGKSKIFLSNHAFRILEDDLRSLEKTESKKAKMSLIGGALPGQKPFDMYSFNDDVMSSAVSEDDYMDEAGLHDFNGSEVFSQATFDNKRSNTLLMSGSTQQDYAGGIHEKEELKAADAAAAKEDEEEEPATGVRRKWLMFVWFLTWWVPSPALNHCGGMKRRDVRLAWREKVALCLLIFLLSAAMVIFIVFFGPLICPHQDVYSLSELQGKTDKESAYVAIRGEVFDLTKFAPHHWASEVIPDNVIFDYAGKDATNLFPVQVSALCDGTTGRIPEELVLDFQVNLTDRNAAYHDFRFFTNDYRPDWYFEQMVYMRKNYRLGFMGYEPADILRQATNVVNVGDISTHRSWATLHGDVYDLTYYLMGGRAPRAPEGMTPPANLDLNFMDNSIVQLFRQLAGTDISKHFDALPISDDLRMRQLVCLRNLFFVGKLDTRRSVQCQFSAYLLLTITGFLCAVILFKFLAALQLSSFREPEDYDKFIVCQVPCYTESEESLRKTIDSIAVLRYDDKRKLLFLVCDGMIIGSGNDRPTPRIVLDILGVDPNVDPEPLSFLSLGDGIKQHNTAKIYSGLYECSGHVVPYVVVVKVGAPNERQKPGNRGKRDSQMVLMRFLNKVHFESLMTPMELEIYHQIKNVIGVNPSFYEFVLMVDADTEVLPDSLNRMVSCFVHDSKVVGLCGETKLANEKDSWVTMIQVYEYYISHFLSKAFESLFGSVTCLPGCFCMYRIRSPGKNQPLLVSNQVIEDYAENKVNTLHQKNLLHLGEDRYLTTLILKHFPTYKTKFTADAGCLTNAPDRWSVLLSQRRRWINSTIHNLGELVFLPQLCGFCCFSMRFVVILDLLSTLVMPAVVCYLGFLIYRLATNAGQVPLISIITLCGVYGLQAIIFIVRRKWEHIGWMIVYILAIPLFSFFIPMYSFWHFDDFSWGNTRLVLGDDGQKKVLPADEGKFDPKSIPLKKWSDHENELWETGSAETRGTTITSSTTRRTASGLPPVMGYSPTNNGFMTPVVNYAASMNQMPMAAAAAAAGSVINGGQVYNDNASFRYSHQNLAGRASSVIMGPPSVMNMAPMQPQGPQQMNMIPAPSIYSEASATHGGAVYPSIMNNSGTLDNSNVYHPTDEEIRREVQRITATADLMTMTKKQVREQLSRHFGINMSYRKDFINFCIEEALNY</sequence>
<evidence type="ECO:0000256" key="13">
    <source>
        <dbReference type="ARBA" id="ARBA00023180"/>
    </source>
</evidence>
<feature type="compositionally biased region" description="Low complexity" evidence="16">
    <location>
        <begin position="1717"/>
        <end position="1732"/>
    </location>
</feature>
<dbReference type="EMBL" id="AMYB01000006">
    <property type="protein sequence ID" value="OAD01345.1"/>
    <property type="molecule type" value="Genomic_DNA"/>
</dbReference>
<feature type="binding site" evidence="15">
    <location>
        <begin position="113"/>
        <end position="120"/>
    </location>
    <ligand>
        <name>ATP</name>
        <dbReference type="ChEBI" id="CHEBI:30616"/>
    </ligand>
</feature>
<dbReference type="GO" id="GO:0031505">
    <property type="term" value="P:fungal-type cell wall organization"/>
    <property type="evidence" value="ECO:0007669"/>
    <property type="project" value="TreeGrafter"/>
</dbReference>
<dbReference type="VEuPathDB" id="FungiDB:MUCCIDRAFT_145794"/>
<keyword evidence="7 15" id="KW-0547">Nucleotide-binding</keyword>
<keyword evidence="8 15" id="KW-0067">ATP-binding</keyword>
<evidence type="ECO:0000313" key="21">
    <source>
        <dbReference type="EMBL" id="OAD01345.1"/>
    </source>
</evidence>
<keyword evidence="14 15" id="KW-0009">Actin-binding</keyword>
<dbReference type="GO" id="GO:0003774">
    <property type="term" value="F:cytoskeletal motor activity"/>
    <property type="evidence" value="ECO:0007669"/>
    <property type="project" value="UniProtKB-UniRule"/>
</dbReference>
<feature type="transmembrane region" description="Helical" evidence="17">
    <location>
        <begin position="1611"/>
        <end position="1632"/>
    </location>
</feature>
<dbReference type="Gene3D" id="3.10.120.10">
    <property type="entry name" value="Cytochrome b5-like heme/steroid binding domain"/>
    <property type="match status" value="1"/>
</dbReference>
<feature type="region of interest" description="Actin-binding" evidence="15">
    <location>
        <begin position="639"/>
        <end position="661"/>
    </location>
</feature>
<feature type="domain" description="DEK-C" evidence="20">
    <location>
        <begin position="1859"/>
        <end position="1914"/>
    </location>
</feature>
<evidence type="ECO:0000256" key="16">
    <source>
        <dbReference type="SAM" id="MobiDB-lite"/>
    </source>
</evidence>
<dbReference type="PROSITE" id="PS51998">
    <property type="entry name" value="DEK_C"/>
    <property type="match status" value="1"/>
</dbReference>
<dbReference type="Pfam" id="PF00063">
    <property type="entry name" value="Myosin_head"/>
    <property type="match status" value="1"/>
</dbReference>
<evidence type="ECO:0000256" key="11">
    <source>
        <dbReference type="ARBA" id="ARBA00023136"/>
    </source>
</evidence>
<keyword evidence="10 15" id="KW-0518">Myosin</keyword>
<dbReference type="PANTHER" id="PTHR22914">
    <property type="entry name" value="CHITIN SYNTHASE"/>
    <property type="match status" value="1"/>
</dbReference>
<dbReference type="GO" id="GO:0004100">
    <property type="term" value="F:chitin synthase activity"/>
    <property type="evidence" value="ECO:0007669"/>
    <property type="project" value="UniProtKB-EC"/>
</dbReference>
<comment type="similarity">
    <text evidence="15">Belongs to the TRAFAC class myosin-kinesin ATPase superfamily. Myosin family.</text>
</comment>
<name>A0A168JLF3_MUCCL</name>
<dbReference type="SUPFAM" id="SSF55856">
    <property type="entry name" value="Cytochrome b5-like heme/steroid binding domain"/>
    <property type="match status" value="1"/>
</dbReference>
<dbReference type="GO" id="GO:0005524">
    <property type="term" value="F:ATP binding"/>
    <property type="evidence" value="ECO:0007669"/>
    <property type="project" value="UniProtKB-UniRule"/>
</dbReference>
<dbReference type="Proteomes" id="UP000077051">
    <property type="component" value="Unassembled WGS sequence"/>
</dbReference>
<dbReference type="GO" id="GO:0003779">
    <property type="term" value="F:actin binding"/>
    <property type="evidence" value="ECO:0007669"/>
    <property type="project" value="UniProtKB-KW"/>
</dbReference>
<evidence type="ECO:0000256" key="9">
    <source>
        <dbReference type="ARBA" id="ARBA00022989"/>
    </source>
</evidence>
<keyword evidence="12 15" id="KW-0505">Motor protein</keyword>
<dbReference type="GO" id="GO:0005886">
    <property type="term" value="C:plasma membrane"/>
    <property type="evidence" value="ECO:0007669"/>
    <property type="project" value="UniProtKB-SubCell"/>
</dbReference>
<dbReference type="Pfam" id="PF00173">
    <property type="entry name" value="Cyt-b5"/>
    <property type="match status" value="1"/>
</dbReference>
<dbReference type="InterPro" id="IPR001199">
    <property type="entry name" value="Cyt_B5-like_heme/steroid-bd"/>
</dbReference>
<dbReference type="SMART" id="SM00242">
    <property type="entry name" value="MYSc"/>
    <property type="match status" value="1"/>
</dbReference>
<comment type="caution">
    <text evidence="21">The sequence shown here is derived from an EMBL/GenBank/DDBJ whole genome shotgun (WGS) entry which is preliminary data.</text>
</comment>
<evidence type="ECO:0000256" key="8">
    <source>
        <dbReference type="ARBA" id="ARBA00022840"/>
    </source>
</evidence>
<evidence type="ECO:0000256" key="6">
    <source>
        <dbReference type="ARBA" id="ARBA00022692"/>
    </source>
</evidence>
<dbReference type="GO" id="GO:0016459">
    <property type="term" value="C:myosin complex"/>
    <property type="evidence" value="ECO:0007669"/>
    <property type="project" value="UniProtKB-KW"/>
</dbReference>
<dbReference type="InterPro" id="IPR029044">
    <property type="entry name" value="Nucleotide-diphossugar_trans"/>
</dbReference>
<keyword evidence="9 17" id="KW-1133">Transmembrane helix</keyword>
<feature type="domain" description="Myosin motor" evidence="19">
    <location>
        <begin position="14"/>
        <end position="765"/>
    </location>
</feature>
<dbReference type="PROSITE" id="PS51456">
    <property type="entry name" value="MYOSIN_MOTOR"/>
    <property type="match status" value="1"/>
</dbReference>
<dbReference type="GO" id="GO:0006031">
    <property type="term" value="P:chitin biosynthetic process"/>
    <property type="evidence" value="ECO:0007669"/>
    <property type="project" value="TreeGrafter"/>
</dbReference>
<dbReference type="Gene3D" id="1.10.10.820">
    <property type="match status" value="1"/>
</dbReference>
<dbReference type="Pfam" id="PF08766">
    <property type="entry name" value="DEK_C"/>
    <property type="match status" value="1"/>
</dbReference>
<dbReference type="InterPro" id="IPR014876">
    <property type="entry name" value="DEK_C"/>
</dbReference>
<dbReference type="Gene3D" id="1.10.10.60">
    <property type="entry name" value="Homeodomain-like"/>
    <property type="match status" value="1"/>
</dbReference>
<dbReference type="PRINTS" id="PR00193">
    <property type="entry name" value="MYOSINHEAVY"/>
</dbReference>
<dbReference type="PANTHER" id="PTHR22914:SF45">
    <property type="entry name" value="CHITIN SYNTHASE"/>
    <property type="match status" value="1"/>
</dbReference>
<organism evidence="21 22">
    <name type="scientific">Mucor lusitanicus CBS 277.49</name>
    <dbReference type="NCBI Taxonomy" id="747725"/>
    <lineage>
        <taxon>Eukaryota</taxon>
        <taxon>Fungi</taxon>
        <taxon>Fungi incertae sedis</taxon>
        <taxon>Mucoromycota</taxon>
        <taxon>Mucoromycotina</taxon>
        <taxon>Mucoromycetes</taxon>
        <taxon>Mucorales</taxon>
        <taxon>Mucorineae</taxon>
        <taxon>Mucoraceae</taxon>
        <taxon>Mucor</taxon>
    </lineage>
</organism>
<protein>
    <recommendedName>
        <fullName evidence="2">chitin synthase</fullName>
        <ecNumber evidence="2">2.4.1.16</ecNumber>
    </recommendedName>
</protein>
<dbReference type="STRING" id="747725.A0A168JLF3"/>
<dbReference type="SMART" id="SM01117">
    <property type="entry name" value="Cyt-b5"/>
    <property type="match status" value="2"/>
</dbReference>
<proteinExistence type="inferred from homology"/>
<dbReference type="EC" id="2.4.1.16" evidence="2"/>
<evidence type="ECO:0000256" key="7">
    <source>
        <dbReference type="ARBA" id="ARBA00022741"/>
    </source>
</evidence>
<accession>A0A168JLF3</accession>
<feature type="transmembrane region" description="Helical" evidence="17">
    <location>
        <begin position="918"/>
        <end position="940"/>
    </location>
</feature>
<feature type="transmembrane region" description="Helical" evidence="17">
    <location>
        <begin position="1584"/>
        <end position="1605"/>
    </location>
</feature>
<dbReference type="SUPFAM" id="SSF52540">
    <property type="entry name" value="P-loop containing nucleoside triphosphate hydrolases"/>
    <property type="match status" value="1"/>
</dbReference>
<dbReference type="Gene3D" id="1.20.58.530">
    <property type="match status" value="1"/>
</dbReference>
<dbReference type="Gene3D" id="3.90.550.10">
    <property type="entry name" value="Spore Coat Polysaccharide Biosynthesis Protein SpsA, Chain A"/>
    <property type="match status" value="1"/>
</dbReference>
<dbReference type="InterPro" id="IPR004835">
    <property type="entry name" value="Chitin_synth"/>
</dbReference>
<dbReference type="OrthoDB" id="370884at2759"/>
<evidence type="ECO:0000256" key="14">
    <source>
        <dbReference type="ARBA" id="ARBA00023203"/>
    </source>
</evidence>
<comment type="subcellular location">
    <subcellularLocation>
        <location evidence="1">Cell membrane</location>
        <topology evidence="1">Multi-pass membrane protein</topology>
    </subcellularLocation>
</comment>
<evidence type="ECO:0000256" key="12">
    <source>
        <dbReference type="ARBA" id="ARBA00023175"/>
    </source>
</evidence>
<dbReference type="SUPFAM" id="SSF53448">
    <property type="entry name" value="Nucleotide-diphospho-sugar transferases"/>
    <property type="match status" value="1"/>
</dbReference>
<evidence type="ECO:0000256" key="1">
    <source>
        <dbReference type="ARBA" id="ARBA00004651"/>
    </source>
</evidence>
<evidence type="ECO:0000259" key="20">
    <source>
        <dbReference type="PROSITE" id="PS51998"/>
    </source>
</evidence>
<keyword evidence="11 17" id="KW-0472">Membrane</keyword>
<dbReference type="PROSITE" id="PS50255">
    <property type="entry name" value="CYTOCHROME_B5_2"/>
    <property type="match status" value="1"/>
</dbReference>
<evidence type="ECO:0000256" key="4">
    <source>
        <dbReference type="ARBA" id="ARBA00022676"/>
    </source>
</evidence>
<reference evidence="21 22" key="1">
    <citation type="submission" date="2015-06" db="EMBL/GenBank/DDBJ databases">
        <title>Expansion of signal transduction pathways in fungi by whole-genome duplication.</title>
        <authorList>
            <consortium name="DOE Joint Genome Institute"/>
            <person name="Corrochano L.M."/>
            <person name="Kuo A."/>
            <person name="Marcet-Houben M."/>
            <person name="Polaino S."/>
            <person name="Salamov A."/>
            <person name="Villalobos J.M."/>
            <person name="Alvarez M.I."/>
            <person name="Avalos J."/>
            <person name="Benito E.P."/>
            <person name="Benoit I."/>
            <person name="Burger G."/>
            <person name="Camino L.P."/>
            <person name="Canovas D."/>
            <person name="Cerda-Olmedo E."/>
            <person name="Cheng J.-F."/>
            <person name="Dominguez A."/>
            <person name="Elias M."/>
            <person name="Eslava A.P."/>
            <person name="Glaser F."/>
            <person name="Grimwood J."/>
            <person name="Gutierrez G."/>
            <person name="Heitman J."/>
            <person name="Henrissat B."/>
            <person name="Iturriaga E.A."/>
            <person name="Lang B.F."/>
            <person name="Lavin J.L."/>
            <person name="Lee S."/>
            <person name="Li W."/>
            <person name="Lindquist E."/>
            <person name="Lopez-Garcia S."/>
            <person name="Luque E.M."/>
            <person name="Marcos A.T."/>
            <person name="Martin J."/>
            <person name="Mccluskey K."/>
            <person name="Medina H.R."/>
            <person name="Miralles-Duran A."/>
            <person name="Miyazaki A."/>
            <person name="Munoz-Torres E."/>
            <person name="Oguiza J.A."/>
            <person name="Ohm R."/>
            <person name="Olmedo M."/>
            <person name="Orejas M."/>
            <person name="Ortiz-Castellanos L."/>
            <person name="Pisabarro A.G."/>
            <person name="Rodriguez-Romero J."/>
            <person name="Ruiz-Herrera J."/>
            <person name="Ruiz-Vazquez R."/>
            <person name="Sanz C."/>
            <person name="Schackwitz W."/>
            <person name="Schmutz J."/>
            <person name="Shahriari M."/>
            <person name="Shelest E."/>
            <person name="Silva-Franco F."/>
            <person name="Soanes D."/>
            <person name="Syed K."/>
            <person name="Tagua V.G."/>
            <person name="Talbot N.J."/>
            <person name="Thon M."/>
            <person name="De Vries R.P."/>
            <person name="Wiebenga A."/>
            <person name="Yadav J.S."/>
            <person name="Braun E.L."/>
            <person name="Baker S."/>
            <person name="Garre V."/>
            <person name="Horwitz B."/>
            <person name="Torres-Martinez S."/>
            <person name="Idnurm A."/>
            <person name="Herrera-Estrella A."/>
            <person name="Gabaldon T."/>
            <person name="Grigoriev I.V."/>
        </authorList>
    </citation>
    <scope>NUCLEOTIDE SEQUENCE [LARGE SCALE GENOMIC DNA]</scope>
    <source>
        <strain evidence="21 22">CBS 277.49</strain>
    </source>
</reference>
<dbReference type="SUPFAM" id="SSF109715">
    <property type="entry name" value="DEK C-terminal domain"/>
    <property type="match status" value="1"/>
</dbReference>
<feature type="region of interest" description="Disordered" evidence="16">
    <location>
        <begin position="1710"/>
        <end position="1736"/>
    </location>
</feature>
<evidence type="ECO:0000259" key="18">
    <source>
        <dbReference type="PROSITE" id="PS50255"/>
    </source>
</evidence>
<feature type="compositionally biased region" description="Low complexity" evidence="16">
    <location>
        <begin position="591"/>
        <end position="607"/>
    </location>
</feature>
<evidence type="ECO:0000259" key="19">
    <source>
        <dbReference type="PROSITE" id="PS51456"/>
    </source>
</evidence>
<dbReference type="Gene3D" id="3.40.850.10">
    <property type="entry name" value="Kinesin motor domain"/>
    <property type="match status" value="1"/>
</dbReference>
<keyword evidence="3" id="KW-1003">Cell membrane</keyword>
<dbReference type="InterPro" id="IPR036961">
    <property type="entry name" value="Kinesin_motor_dom_sf"/>
</dbReference>
<evidence type="ECO:0000313" key="22">
    <source>
        <dbReference type="Proteomes" id="UP000077051"/>
    </source>
</evidence>
<evidence type="ECO:0000256" key="17">
    <source>
        <dbReference type="SAM" id="Phobius"/>
    </source>
</evidence>
<evidence type="ECO:0000256" key="15">
    <source>
        <dbReference type="PROSITE-ProRule" id="PRU00782"/>
    </source>
</evidence>
<evidence type="ECO:0000256" key="5">
    <source>
        <dbReference type="ARBA" id="ARBA00022679"/>
    </source>
</evidence>
<dbReference type="InterPro" id="IPR036400">
    <property type="entry name" value="Cyt_B5-like_heme/steroid_sf"/>
</dbReference>
<keyword evidence="13" id="KW-0325">Glycoprotein</keyword>
<dbReference type="FunFam" id="1.10.10.820:FF:000001">
    <property type="entry name" value="Myosin heavy chain"/>
    <property type="match status" value="1"/>
</dbReference>
<dbReference type="InterPro" id="IPR001609">
    <property type="entry name" value="Myosin_head_motor_dom-like"/>
</dbReference>
<feature type="transmembrane region" description="Helical" evidence="17">
    <location>
        <begin position="881"/>
        <end position="897"/>
    </location>
</feature>
<feature type="domain" description="Cytochrome b5 heme-binding" evidence="18">
    <location>
        <begin position="944"/>
        <end position="1002"/>
    </location>
</feature>
<keyword evidence="6 17" id="KW-0812">Transmembrane</keyword>
<dbReference type="Pfam" id="PF03142">
    <property type="entry name" value="Chitin_synth_2"/>
    <property type="match status" value="1"/>
</dbReference>
<evidence type="ECO:0000256" key="10">
    <source>
        <dbReference type="ARBA" id="ARBA00023123"/>
    </source>
</evidence>
<keyword evidence="5" id="KW-0808">Transferase</keyword>
<evidence type="ECO:0000256" key="2">
    <source>
        <dbReference type="ARBA" id="ARBA00012543"/>
    </source>
</evidence>
<feature type="transmembrane region" description="Helical" evidence="17">
    <location>
        <begin position="1186"/>
        <end position="1208"/>
    </location>
</feature>
<evidence type="ECO:0000256" key="3">
    <source>
        <dbReference type="ARBA" id="ARBA00022475"/>
    </source>
</evidence>
<dbReference type="CDD" id="cd04190">
    <property type="entry name" value="Chitin_synth_C"/>
    <property type="match status" value="1"/>
</dbReference>
<feature type="transmembrane region" description="Helical" evidence="17">
    <location>
        <begin position="1639"/>
        <end position="1662"/>
    </location>
</feature>
<gene>
    <name evidence="21" type="ORF">MUCCIDRAFT_145794</name>
</gene>
<dbReference type="Gene3D" id="1.20.120.720">
    <property type="entry name" value="Myosin VI head, motor domain, U50 subdomain"/>
    <property type="match status" value="1"/>
</dbReference>
<feature type="region of interest" description="Disordered" evidence="16">
    <location>
        <begin position="580"/>
        <end position="608"/>
    </location>
</feature>
<dbReference type="InterPro" id="IPR027417">
    <property type="entry name" value="P-loop_NTPase"/>
</dbReference>
<dbReference type="GO" id="GO:0030428">
    <property type="term" value="C:cell septum"/>
    <property type="evidence" value="ECO:0007669"/>
    <property type="project" value="TreeGrafter"/>
</dbReference>
<keyword evidence="22" id="KW-1185">Reference proteome</keyword>
<keyword evidence="4" id="KW-0328">Glycosyltransferase</keyword>